<dbReference type="GO" id="GO:0009403">
    <property type="term" value="P:toxin biosynthetic process"/>
    <property type="evidence" value="ECO:0007669"/>
    <property type="project" value="InterPro"/>
</dbReference>
<evidence type="ECO:0000256" key="5">
    <source>
        <dbReference type="SAM" id="Phobius"/>
    </source>
</evidence>
<dbReference type="PANTHER" id="PTHR37306:SF1">
    <property type="entry name" value="COLICIN V PRODUCTION PROTEIN"/>
    <property type="match status" value="1"/>
</dbReference>
<dbReference type="Pfam" id="PF02674">
    <property type="entry name" value="Colicin_V"/>
    <property type="match status" value="1"/>
</dbReference>
<dbReference type="EMBL" id="JAAGVY010000033">
    <property type="protein sequence ID" value="NEN24778.1"/>
    <property type="molecule type" value="Genomic_DNA"/>
</dbReference>
<dbReference type="GO" id="GO:0016020">
    <property type="term" value="C:membrane"/>
    <property type="evidence" value="ECO:0007669"/>
    <property type="project" value="UniProtKB-SubCell"/>
</dbReference>
<name>A0A7K3WTA6_9FLAO</name>
<evidence type="ECO:0000256" key="1">
    <source>
        <dbReference type="ARBA" id="ARBA00004141"/>
    </source>
</evidence>
<evidence type="ECO:0000256" key="3">
    <source>
        <dbReference type="ARBA" id="ARBA00022989"/>
    </source>
</evidence>
<dbReference type="Proteomes" id="UP000486602">
    <property type="component" value="Unassembled WGS sequence"/>
</dbReference>
<keyword evidence="7" id="KW-1185">Reference proteome</keyword>
<sequence>MYLDLIIAIPILWGMYRGFKRGLIIELCTLMALVLGIYGAAAFGDMAGEYLQAEFNTDPRMSLVLAFSIVFILIVIVVFIFGKVLEGVIKMVALGLVNKLFGLLFGALKFALIVSGLFFILNGFPLTDKLISPKWKQESLLYKPISSIAPKLFPILHDRSWMDEIEKRFEDLKENVEGL</sequence>
<keyword evidence="3 5" id="KW-1133">Transmembrane helix</keyword>
<dbReference type="RefSeq" id="WP_163286173.1">
    <property type="nucleotide sequence ID" value="NZ_JAAGVY010000033.1"/>
</dbReference>
<keyword evidence="4 5" id="KW-0472">Membrane</keyword>
<evidence type="ECO:0000256" key="4">
    <source>
        <dbReference type="ARBA" id="ARBA00023136"/>
    </source>
</evidence>
<comment type="subcellular location">
    <subcellularLocation>
        <location evidence="1">Membrane</location>
        <topology evidence="1">Multi-pass membrane protein</topology>
    </subcellularLocation>
</comment>
<evidence type="ECO:0000313" key="6">
    <source>
        <dbReference type="EMBL" id="NEN24778.1"/>
    </source>
</evidence>
<evidence type="ECO:0000256" key="2">
    <source>
        <dbReference type="ARBA" id="ARBA00022692"/>
    </source>
</evidence>
<protein>
    <submittedName>
        <fullName evidence="6">CvpA family protein</fullName>
    </submittedName>
</protein>
<gene>
    <name evidence="6" type="ORF">G3O08_14830</name>
</gene>
<reference evidence="6 7" key="1">
    <citation type="submission" date="2020-02" db="EMBL/GenBank/DDBJ databases">
        <title>Out from the shadows clarifying the taxonomy of the family Cryomorphaceae and related taxa by utilizing the GTDB taxonomic framework.</title>
        <authorList>
            <person name="Bowman J.P."/>
        </authorList>
    </citation>
    <scope>NUCLEOTIDE SEQUENCE [LARGE SCALE GENOMIC DNA]</scope>
    <source>
        <strain evidence="6 7">QSSC 1-22</strain>
    </source>
</reference>
<dbReference type="AlphaFoldDB" id="A0A7K3WTA6"/>
<feature type="transmembrane region" description="Helical" evidence="5">
    <location>
        <begin position="63"/>
        <end position="85"/>
    </location>
</feature>
<accession>A0A7K3WTA6</accession>
<dbReference type="InterPro" id="IPR003825">
    <property type="entry name" value="Colicin-V_CvpA"/>
</dbReference>
<evidence type="ECO:0000313" key="7">
    <source>
        <dbReference type="Proteomes" id="UP000486602"/>
    </source>
</evidence>
<comment type="caution">
    <text evidence="6">The sequence shown here is derived from an EMBL/GenBank/DDBJ whole genome shotgun (WGS) entry which is preliminary data.</text>
</comment>
<feature type="transmembrane region" description="Helical" evidence="5">
    <location>
        <begin position="23"/>
        <end position="43"/>
    </location>
</feature>
<organism evidence="6 7">
    <name type="scientific">Cryomorpha ignava</name>
    <dbReference type="NCBI Taxonomy" id="101383"/>
    <lineage>
        <taxon>Bacteria</taxon>
        <taxon>Pseudomonadati</taxon>
        <taxon>Bacteroidota</taxon>
        <taxon>Flavobacteriia</taxon>
        <taxon>Flavobacteriales</taxon>
        <taxon>Cryomorphaceae</taxon>
        <taxon>Cryomorpha</taxon>
    </lineage>
</organism>
<feature type="transmembrane region" description="Helical" evidence="5">
    <location>
        <begin position="97"/>
        <end position="121"/>
    </location>
</feature>
<proteinExistence type="predicted"/>
<keyword evidence="2 5" id="KW-0812">Transmembrane</keyword>
<dbReference type="PANTHER" id="PTHR37306">
    <property type="entry name" value="COLICIN V PRODUCTION PROTEIN"/>
    <property type="match status" value="1"/>
</dbReference>